<evidence type="ECO:0000256" key="3">
    <source>
        <dbReference type="ARBA" id="ARBA00004395"/>
    </source>
</evidence>
<gene>
    <name evidence="17" type="ORF">C0Q70_17805</name>
</gene>
<sequence length="853" mass="97409">MFAKLKKKIIEENGGGTDGGERLSAATPSNHSPARRSSVQGALASNSPTAKDPSIGSSSPVQILVPSSEISGREGSVTWDELTAQLAKRTEQCKKMEGNISDLAALIKDKNRIIERLEAQISQHQAVLMQKLAEQKSDFEAYRDKLIAGYQQDKLALEKERQELNKQLKEAQEYKDKYLKREADVDEVQDLATQELAKVKHMLLIKQDELEECQTKLSNKTRDMETEEALRKRLEKELTQTSEKAVYLEAECERLKEDNKERAELVTSLTKEKSVFDRRLDQLNNELTEKHKQMADLNRQLYELDSKHRALEHSSEQHRNKTSKLLEEKEDHIETLRDRVATLEQRLRDHDLSGDEQLTALQNERDGLEKKLGEAKQQLMEIKSTWSDKISHLEAQISHLNSKIVEDNEELASSQRATDTMRDNFQRQIEELRSRLEDAEKRALENFELVSSNETHYERQIHDLEGQLTCARLTAVEAETHLRGKITSLEMQLTDLETARQTEQNESRHKIEKLEEQYAEAVTRELKHEQSLRASESLADRFQKELVDKQEEIKKLQQDLENKCQSDMGKEKGELMVRNAQLSQQLTSQQHQHTQQMQELQQALQDQEQIIRKQEATVQELNTSLAALQHQVEELKCSQVKSETTEELHKVILDLQDQLADKTRTLKKQEQTVKDLRQTLQRELKIQTLPNDDASDDSTIPSPAMVRKLYPQKGTGISNASASNMGFSTGSQFSSASSPSSAATLSLSSSTTAAVKPMTVSSVTQISDTRGMVVRRDLEQDINFQYLKHVVLKFMLSRESEAVQLIKAVAVLLNFSNQEQQLIKQNLEWKMSWFGSRPSMGKGQMAKMVPPSY</sequence>
<evidence type="ECO:0000256" key="14">
    <source>
        <dbReference type="SAM" id="Coils"/>
    </source>
</evidence>
<dbReference type="GO" id="GO:0001669">
    <property type="term" value="C:acrosomal vesicle"/>
    <property type="evidence" value="ECO:0007669"/>
    <property type="project" value="UniProtKB-SubCell"/>
</dbReference>
<feature type="coiled-coil region" evidence="14">
    <location>
        <begin position="486"/>
        <end position="686"/>
    </location>
</feature>
<evidence type="ECO:0000256" key="6">
    <source>
        <dbReference type="ARBA" id="ARBA00023034"/>
    </source>
</evidence>
<keyword evidence="4" id="KW-0597">Phosphoprotein</keyword>
<dbReference type="FunFam" id="1.10.220.60:FF:000002">
    <property type="entry name" value="Golgin subfamily A member 1"/>
    <property type="match status" value="1"/>
</dbReference>
<accession>A0A2T7NLF9</accession>
<evidence type="ECO:0000256" key="2">
    <source>
        <dbReference type="ARBA" id="ARBA00004218"/>
    </source>
</evidence>
<dbReference type="EMBL" id="PZQS01000011">
    <property type="protein sequence ID" value="PVD22002.1"/>
    <property type="molecule type" value="Genomic_DNA"/>
</dbReference>
<name>A0A2T7NLF9_POMCA</name>
<dbReference type="PANTHER" id="PTHR23157">
    <property type="entry name" value="GRIP AND COILED-COIL DOMAIN-CONTAINING PROTEIN 1"/>
    <property type="match status" value="1"/>
</dbReference>
<dbReference type="PROSITE" id="PS50913">
    <property type="entry name" value="GRIP"/>
    <property type="match status" value="1"/>
</dbReference>
<dbReference type="PANTHER" id="PTHR23157:SF24">
    <property type="entry name" value="GOLGIN SUBFAMILY A MEMBER 1"/>
    <property type="match status" value="1"/>
</dbReference>
<evidence type="ECO:0000256" key="12">
    <source>
        <dbReference type="ARBA" id="ARBA00093371"/>
    </source>
</evidence>
<keyword evidence="18" id="KW-1185">Reference proteome</keyword>
<feature type="coiled-coil region" evidence="14">
    <location>
        <begin position="100"/>
        <end position="181"/>
    </location>
</feature>
<evidence type="ECO:0000256" key="4">
    <source>
        <dbReference type="ARBA" id="ARBA00022553"/>
    </source>
</evidence>
<dbReference type="SMART" id="SM00755">
    <property type="entry name" value="Grip"/>
    <property type="match status" value="1"/>
</dbReference>
<dbReference type="AlphaFoldDB" id="A0A2T7NLF9"/>
<dbReference type="Proteomes" id="UP000245119">
    <property type="component" value="Linkage Group LG11"/>
</dbReference>
<evidence type="ECO:0000313" key="18">
    <source>
        <dbReference type="Proteomes" id="UP000245119"/>
    </source>
</evidence>
<keyword evidence="5" id="KW-0013">ADP-ribosylation</keyword>
<feature type="coiled-coil region" evidence="14">
    <location>
        <begin position="210"/>
        <end position="449"/>
    </location>
</feature>
<dbReference type="Pfam" id="PF01465">
    <property type="entry name" value="GRIP"/>
    <property type="match status" value="1"/>
</dbReference>
<dbReference type="Gene3D" id="1.10.220.60">
    <property type="entry name" value="GRIP domain"/>
    <property type="match status" value="1"/>
</dbReference>
<dbReference type="GO" id="GO:0000139">
    <property type="term" value="C:Golgi membrane"/>
    <property type="evidence" value="ECO:0007669"/>
    <property type="project" value="UniProtKB-SubCell"/>
</dbReference>
<dbReference type="InterPro" id="IPR051952">
    <property type="entry name" value="Golgi-autophagy_related"/>
</dbReference>
<dbReference type="GO" id="GO:0005802">
    <property type="term" value="C:trans-Golgi network"/>
    <property type="evidence" value="ECO:0007669"/>
    <property type="project" value="UniProtKB-ARBA"/>
</dbReference>
<protein>
    <recommendedName>
        <fullName evidence="10">Golgin subfamily A member 1</fullName>
    </recommendedName>
    <alternativeName>
        <fullName evidence="11">Golgin-97</fullName>
    </alternativeName>
</protein>
<keyword evidence="9" id="KW-0968">Cytoplasmic vesicle</keyword>
<dbReference type="STRING" id="400727.A0A2T7NLF9"/>
<reference evidence="17 18" key="1">
    <citation type="submission" date="2018-04" db="EMBL/GenBank/DDBJ databases">
        <title>The genome of golden apple snail Pomacea canaliculata provides insight into stress tolerance and invasive adaptation.</title>
        <authorList>
            <person name="Liu C."/>
            <person name="Liu B."/>
            <person name="Ren Y."/>
            <person name="Zhang Y."/>
            <person name="Wang H."/>
            <person name="Li S."/>
            <person name="Jiang F."/>
            <person name="Yin L."/>
            <person name="Zhang G."/>
            <person name="Qian W."/>
            <person name="Fan W."/>
        </authorList>
    </citation>
    <scope>NUCLEOTIDE SEQUENCE [LARGE SCALE GENOMIC DNA]</scope>
    <source>
        <strain evidence="17">SZHN2017</strain>
        <tissue evidence="17">Muscle</tissue>
    </source>
</reference>
<proteinExistence type="predicted"/>
<evidence type="ECO:0000256" key="13">
    <source>
        <dbReference type="ARBA" id="ARBA00093537"/>
    </source>
</evidence>
<dbReference type="OrthoDB" id="5848685at2759"/>
<comment type="subcellular location">
    <subcellularLocation>
        <location evidence="2">Cytoplasmic vesicle</location>
        <location evidence="2">Secretory vesicle</location>
        <location evidence="2">Acrosome</location>
    </subcellularLocation>
    <subcellularLocation>
        <location evidence="3">Golgi apparatus membrane</location>
        <topology evidence="3">Peripheral membrane protein</topology>
    </subcellularLocation>
    <subcellularLocation>
        <location evidence="1">Golgi apparatus</location>
        <location evidence="1">trans-Golgi network membrane</location>
    </subcellularLocation>
</comment>
<organism evidence="17 18">
    <name type="scientific">Pomacea canaliculata</name>
    <name type="common">Golden apple snail</name>
    <dbReference type="NCBI Taxonomy" id="400727"/>
    <lineage>
        <taxon>Eukaryota</taxon>
        <taxon>Metazoa</taxon>
        <taxon>Spiralia</taxon>
        <taxon>Lophotrochozoa</taxon>
        <taxon>Mollusca</taxon>
        <taxon>Gastropoda</taxon>
        <taxon>Caenogastropoda</taxon>
        <taxon>Architaenioglossa</taxon>
        <taxon>Ampullarioidea</taxon>
        <taxon>Ampullariidae</taxon>
        <taxon>Pomacea</taxon>
    </lineage>
</organism>
<feature type="domain" description="GRIP" evidence="16">
    <location>
        <begin position="777"/>
        <end position="826"/>
    </location>
</feature>
<evidence type="ECO:0000313" key="17">
    <source>
        <dbReference type="EMBL" id="PVD22002.1"/>
    </source>
</evidence>
<keyword evidence="7 14" id="KW-0175">Coiled coil</keyword>
<evidence type="ECO:0000256" key="15">
    <source>
        <dbReference type="SAM" id="MobiDB-lite"/>
    </source>
</evidence>
<evidence type="ECO:0000256" key="10">
    <source>
        <dbReference type="ARBA" id="ARBA00070165"/>
    </source>
</evidence>
<keyword evidence="6" id="KW-0333">Golgi apparatus</keyword>
<feature type="region of interest" description="Disordered" evidence="15">
    <location>
        <begin position="1"/>
        <end position="61"/>
    </location>
</feature>
<evidence type="ECO:0000256" key="9">
    <source>
        <dbReference type="ARBA" id="ARBA00023329"/>
    </source>
</evidence>
<dbReference type="Gene3D" id="1.10.287.1490">
    <property type="match status" value="1"/>
</dbReference>
<evidence type="ECO:0000256" key="1">
    <source>
        <dbReference type="ARBA" id="ARBA00004198"/>
    </source>
</evidence>
<comment type="subunit">
    <text evidence="13">Interacts with RAB6A. Directly interacts with TBC1D23. Interacts with FAM91A1; this interaction may be mediated by TBC1D23. Interacts with ARL1; this interaction recruits Golgin-97/GOLGA1 onto the Golgi apparatus.</text>
</comment>
<comment type="function">
    <text evidence="12">Involved in vesicular trafficking at the Golgi apparatus level. Involved in endosome-to-Golgi trafficking. Mechanistically, captures transport vesicles arriving from endosomes via the protein TBC1D23. Recognized vesicles are then tethered to the trans-Golgi before subsequent SNARE engagement and vesicle fusion. Selectively regulates E-cadherin transport from the trans-Golgi network in tubulovesicular carriers.</text>
</comment>
<evidence type="ECO:0000259" key="16">
    <source>
        <dbReference type="PROSITE" id="PS50913"/>
    </source>
</evidence>
<dbReference type="InterPro" id="IPR000237">
    <property type="entry name" value="GRIP_dom"/>
</dbReference>
<evidence type="ECO:0000256" key="8">
    <source>
        <dbReference type="ARBA" id="ARBA00023136"/>
    </source>
</evidence>
<feature type="compositionally biased region" description="Polar residues" evidence="15">
    <location>
        <begin position="26"/>
        <end position="61"/>
    </location>
</feature>
<evidence type="ECO:0000256" key="5">
    <source>
        <dbReference type="ARBA" id="ARBA00022765"/>
    </source>
</evidence>
<keyword evidence="8" id="KW-0472">Membrane</keyword>
<comment type="caution">
    <text evidence="17">The sequence shown here is derived from an EMBL/GenBank/DDBJ whole genome shotgun (WGS) entry which is preliminary data.</text>
</comment>
<evidence type="ECO:0000256" key="11">
    <source>
        <dbReference type="ARBA" id="ARBA00078935"/>
    </source>
</evidence>
<evidence type="ECO:0000256" key="7">
    <source>
        <dbReference type="ARBA" id="ARBA00023054"/>
    </source>
</evidence>